<comment type="caution">
    <text evidence="1">The sequence shown here is derived from an EMBL/GenBank/DDBJ whole genome shotgun (WGS) entry which is preliminary data.</text>
</comment>
<dbReference type="Gene3D" id="1.10.10.1150">
    <property type="entry name" value="Coenzyme PQQ synthesis protein D (PqqD)"/>
    <property type="match status" value="1"/>
</dbReference>
<gene>
    <name evidence="1" type="ORF">PAECIP111893_03330</name>
</gene>
<dbReference type="EMBL" id="CAKMMF010000018">
    <property type="protein sequence ID" value="CAH1210929.1"/>
    <property type="molecule type" value="Genomic_DNA"/>
</dbReference>
<evidence type="ECO:0000313" key="2">
    <source>
        <dbReference type="Proteomes" id="UP000838686"/>
    </source>
</evidence>
<reference evidence="1" key="1">
    <citation type="submission" date="2022-01" db="EMBL/GenBank/DDBJ databases">
        <authorList>
            <person name="Criscuolo A."/>
        </authorList>
    </citation>
    <scope>NUCLEOTIDE SEQUENCE</scope>
    <source>
        <strain evidence="1">CIP111893</strain>
    </source>
</reference>
<evidence type="ECO:0000313" key="1">
    <source>
        <dbReference type="EMBL" id="CAH1210929.1"/>
    </source>
</evidence>
<name>A0ABN8GRD6_9BACL</name>
<dbReference type="Proteomes" id="UP000838686">
    <property type="component" value="Unassembled WGS sequence"/>
</dbReference>
<proteinExistence type="predicted"/>
<dbReference type="NCBIfam" id="NF033536">
    <property type="entry name" value="lasso_PqqD_Bac"/>
    <property type="match status" value="1"/>
</dbReference>
<dbReference type="RefSeq" id="WP_236343658.1">
    <property type="nucleotide sequence ID" value="NZ_CAKMMF010000018.1"/>
</dbReference>
<dbReference type="InterPro" id="IPR008792">
    <property type="entry name" value="PQQD"/>
</dbReference>
<protein>
    <recommendedName>
        <fullName evidence="3">Coenzyme PQQ synthesis protein D (PqqD)</fullName>
    </recommendedName>
</protein>
<evidence type="ECO:0008006" key="3">
    <source>
        <dbReference type="Google" id="ProtNLM"/>
    </source>
</evidence>
<accession>A0ABN8GRD6</accession>
<sequence length="105" mass="11719">MTNKERISLSLHDSVVQAKGNLVSDMNGEKVMMSIGSGKYYNLGQIGGRIWELIEVQISVEQLVSLLVAEYDIEQALCEAQTKSFLEQMIQEGLIEIRDTAKIIS</sequence>
<keyword evidence="2" id="KW-1185">Reference proteome</keyword>
<organism evidence="1 2">
    <name type="scientific">Paenibacillus plantiphilus</name>
    <dbReference type="NCBI Taxonomy" id="2905650"/>
    <lineage>
        <taxon>Bacteria</taxon>
        <taxon>Bacillati</taxon>
        <taxon>Bacillota</taxon>
        <taxon>Bacilli</taxon>
        <taxon>Bacillales</taxon>
        <taxon>Paenibacillaceae</taxon>
        <taxon>Paenibacillus</taxon>
    </lineage>
</organism>
<dbReference type="Pfam" id="PF05402">
    <property type="entry name" value="PqqD"/>
    <property type="match status" value="1"/>
</dbReference>
<dbReference type="InterPro" id="IPR041881">
    <property type="entry name" value="PqqD_sf"/>
</dbReference>